<dbReference type="Pfam" id="PF04250">
    <property type="entry name" value="DUF429"/>
    <property type="match status" value="1"/>
</dbReference>
<organism evidence="1">
    <name type="scientific">marine sediment metagenome</name>
    <dbReference type="NCBI Taxonomy" id="412755"/>
    <lineage>
        <taxon>unclassified sequences</taxon>
        <taxon>metagenomes</taxon>
        <taxon>ecological metagenomes</taxon>
    </lineage>
</organism>
<evidence type="ECO:0000313" key="1">
    <source>
        <dbReference type="EMBL" id="GAI93900.1"/>
    </source>
</evidence>
<dbReference type="AlphaFoldDB" id="X1U236"/>
<proteinExistence type="predicted"/>
<accession>X1U236</accession>
<feature type="non-terminal residue" evidence="1">
    <location>
        <position position="109"/>
    </location>
</feature>
<name>X1U236_9ZZZZ</name>
<reference evidence="1" key="1">
    <citation type="journal article" date="2014" name="Front. Microbiol.">
        <title>High frequency of phylogenetically diverse reductive dehalogenase-homologous genes in deep subseafloor sedimentary metagenomes.</title>
        <authorList>
            <person name="Kawai M."/>
            <person name="Futagami T."/>
            <person name="Toyoda A."/>
            <person name="Takaki Y."/>
            <person name="Nishi S."/>
            <person name="Hori S."/>
            <person name="Arai W."/>
            <person name="Tsubouchi T."/>
            <person name="Morono Y."/>
            <person name="Uchiyama I."/>
            <person name="Ito T."/>
            <person name="Fujiyama A."/>
            <person name="Inagaki F."/>
            <person name="Takami H."/>
        </authorList>
    </citation>
    <scope>NUCLEOTIDE SEQUENCE</scope>
    <source>
        <strain evidence="1">Expedition CK06-06</strain>
    </source>
</reference>
<comment type="caution">
    <text evidence="1">The sequence shown here is derived from an EMBL/GenBank/DDBJ whole genome shotgun (WGS) entry which is preliminary data.</text>
</comment>
<sequence>MVYTGVDVCKIGWFAVTLGEGHDWQVAIFPDIFSLWKQCKGSKLILIDIPIGLRQGSPGKRTCDEEARRLLGVKRGASVFAVPCREVIYADMEEVSQLSERMTGKKLSK</sequence>
<protein>
    <submittedName>
        <fullName evidence="1">Uncharacterized protein</fullName>
    </submittedName>
</protein>
<dbReference type="InterPro" id="IPR007362">
    <property type="entry name" value="DUF429"/>
</dbReference>
<gene>
    <name evidence="1" type="ORF">S12H4_28988</name>
</gene>
<dbReference type="EMBL" id="BARW01016681">
    <property type="protein sequence ID" value="GAI93900.1"/>
    <property type="molecule type" value="Genomic_DNA"/>
</dbReference>